<feature type="region of interest" description="Disordered" evidence="1">
    <location>
        <begin position="211"/>
        <end position="243"/>
    </location>
</feature>
<name>A0A4S8KRV1_DENBC</name>
<reference evidence="2 3" key="1">
    <citation type="journal article" date="2019" name="Nat. Ecol. Evol.">
        <title>Megaphylogeny resolves global patterns of mushroom evolution.</title>
        <authorList>
            <person name="Varga T."/>
            <person name="Krizsan K."/>
            <person name="Foldi C."/>
            <person name="Dima B."/>
            <person name="Sanchez-Garcia M."/>
            <person name="Sanchez-Ramirez S."/>
            <person name="Szollosi G.J."/>
            <person name="Szarkandi J.G."/>
            <person name="Papp V."/>
            <person name="Albert L."/>
            <person name="Andreopoulos W."/>
            <person name="Angelini C."/>
            <person name="Antonin V."/>
            <person name="Barry K.W."/>
            <person name="Bougher N.L."/>
            <person name="Buchanan P."/>
            <person name="Buyck B."/>
            <person name="Bense V."/>
            <person name="Catcheside P."/>
            <person name="Chovatia M."/>
            <person name="Cooper J."/>
            <person name="Damon W."/>
            <person name="Desjardin D."/>
            <person name="Finy P."/>
            <person name="Geml J."/>
            <person name="Haridas S."/>
            <person name="Hughes K."/>
            <person name="Justo A."/>
            <person name="Karasinski D."/>
            <person name="Kautmanova I."/>
            <person name="Kiss B."/>
            <person name="Kocsube S."/>
            <person name="Kotiranta H."/>
            <person name="LaButti K.M."/>
            <person name="Lechner B.E."/>
            <person name="Liimatainen K."/>
            <person name="Lipzen A."/>
            <person name="Lukacs Z."/>
            <person name="Mihaltcheva S."/>
            <person name="Morgado L.N."/>
            <person name="Niskanen T."/>
            <person name="Noordeloos M.E."/>
            <person name="Ohm R.A."/>
            <person name="Ortiz-Santana B."/>
            <person name="Ovrebo C."/>
            <person name="Racz N."/>
            <person name="Riley R."/>
            <person name="Savchenko A."/>
            <person name="Shiryaev A."/>
            <person name="Soop K."/>
            <person name="Spirin V."/>
            <person name="Szebenyi C."/>
            <person name="Tomsovsky M."/>
            <person name="Tulloss R.E."/>
            <person name="Uehling J."/>
            <person name="Grigoriev I.V."/>
            <person name="Vagvolgyi C."/>
            <person name="Papp T."/>
            <person name="Martin F.M."/>
            <person name="Miettinen O."/>
            <person name="Hibbett D.S."/>
            <person name="Nagy L.G."/>
        </authorList>
    </citation>
    <scope>NUCLEOTIDE SEQUENCE [LARGE SCALE GENOMIC DNA]</scope>
    <source>
        <strain evidence="2 3">CBS 962.96</strain>
    </source>
</reference>
<protein>
    <submittedName>
        <fullName evidence="2">Uncharacterized protein</fullName>
    </submittedName>
</protein>
<gene>
    <name evidence="2" type="ORF">K435DRAFT_876716</name>
</gene>
<keyword evidence="3" id="KW-1185">Reference proteome</keyword>
<proteinExistence type="predicted"/>
<evidence type="ECO:0000313" key="3">
    <source>
        <dbReference type="Proteomes" id="UP000297245"/>
    </source>
</evidence>
<dbReference type="AlphaFoldDB" id="A0A4S8KRV1"/>
<evidence type="ECO:0000256" key="1">
    <source>
        <dbReference type="SAM" id="MobiDB-lite"/>
    </source>
</evidence>
<organism evidence="2 3">
    <name type="scientific">Dendrothele bispora (strain CBS 962.96)</name>
    <dbReference type="NCBI Taxonomy" id="1314807"/>
    <lineage>
        <taxon>Eukaryota</taxon>
        <taxon>Fungi</taxon>
        <taxon>Dikarya</taxon>
        <taxon>Basidiomycota</taxon>
        <taxon>Agaricomycotina</taxon>
        <taxon>Agaricomycetes</taxon>
        <taxon>Agaricomycetidae</taxon>
        <taxon>Agaricales</taxon>
        <taxon>Agaricales incertae sedis</taxon>
        <taxon>Dendrothele</taxon>
    </lineage>
</organism>
<evidence type="ECO:0000313" key="2">
    <source>
        <dbReference type="EMBL" id="THU78351.1"/>
    </source>
</evidence>
<dbReference type="OrthoDB" id="3066542at2759"/>
<dbReference type="EMBL" id="ML180209">
    <property type="protein sequence ID" value="THU78351.1"/>
    <property type="molecule type" value="Genomic_DNA"/>
</dbReference>
<dbReference type="Proteomes" id="UP000297245">
    <property type="component" value="Unassembled WGS sequence"/>
</dbReference>
<accession>A0A4S8KRV1</accession>
<sequence length="255" mass="28251">MEVDSASSFSERGSSILDSDFEESVNWPYHPLDLINEHILKMCPDAHVAISHDQDWMSVMHKLALDNGLSDEFTLMNLITEKYTDCSEGCVSLKMGDCKESQDYGFAPGVDGPFKDPTTLLKYTNDFHHSGNIYVPSMGHLPLVSLKSEDGMAGESSAFSINPFMPNYTSPSTDSFADYTLAMDEVKGSWDRSSVKSSMWSEAPSVSSYSSLAMTGPSRHSDLSQEDPPILHSGKIKSQHPYSEKTCQEAFRSWS</sequence>